<keyword evidence="4" id="KW-0812">Transmembrane</keyword>
<protein>
    <recommendedName>
        <fullName evidence="5">HTH araC/xylS-type domain-containing protein</fullName>
    </recommendedName>
</protein>
<dbReference type="PROSITE" id="PS01124">
    <property type="entry name" value="HTH_ARAC_FAMILY_2"/>
    <property type="match status" value="1"/>
</dbReference>
<feature type="transmembrane region" description="Helical" evidence="4">
    <location>
        <begin position="326"/>
        <end position="345"/>
    </location>
</feature>
<reference evidence="6 7" key="1">
    <citation type="submission" date="2018-06" db="EMBL/GenBank/DDBJ databases">
        <title>Paenibacillus montanisoli sp. nov., isolated from mountain area soil.</title>
        <authorList>
            <person name="Wu M."/>
        </authorList>
    </citation>
    <scope>NUCLEOTIDE SEQUENCE [LARGE SCALE GENOMIC DNA]</scope>
    <source>
        <strain evidence="6 7">RA17</strain>
    </source>
</reference>
<dbReference type="PANTHER" id="PTHR43280">
    <property type="entry name" value="ARAC-FAMILY TRANSCRIPTIONAL REGULATOR"/>
    <property type="match status" value="1"/>
</dbReference>
<dbReference type="InterPro" id="IPR041522">
    <property type="entry name" value="CdaR_GGDEF"/>
</dbReference>
<accession>A0A328UBH3</accession>
<sequence length="800" mass="90620">MDRTIDESAFLLYICYMHKNWLIPRLARSEKGTFIMTLFRRILQYRVYRRLVLSYLLLSIVTIALLTSILYAMFSSRAVDEVDSSSKQMLAQVSYTSNVVYDQVTDITSQLLSDNEIISFLYAKEDNKKTNYTAYLFLNRLQGIYPFIKNIGLYNFTTGEYIDFLGLTPDPNILKQLEGNSIGFIPRHGETVTKAPLRLLTFRITPEISFADKPKGAIVVDLDEAYIRNTMQGISASTHDALTLVMDAKGTIISHSDPQHFMENFSGKPYIHRILSDQKQSGGFVEKIEGQKQLVTYVKSANLDWFFVTVRPYGEMISNIEELRNWTILIAVLLIIAGAAFSLLITGNMYNPVKALLDKVNTTGAAAAKPPLRVDEYELLTDAFTNTIETAKSMEYTIQTSSQALKDSYIAHLLSGNTKQLAVSAEMKREWESRFCGPFLTVILFKIDSYLTFHEQHNAMDRGLIRFAIGNIAGELLGKQYRADPANIDGDEVTLILQTDSPDIEDQLVLIFGEIQDALRRYYAISLSISIGDSCASLSEIRHSYETARTYMTSRLFLGHGCMVDAKSAQKQAERQDRYPTHIEKRLLDSLKQSQSAKMKREIESFLEVLRGCTYSSAMQYTHFIVLGVIKEFEYVTEWWNVDAEQLYRATRQIQTMETIGDIERLLLSLCQQIVEILEENKKNTYVVKNAKIIEAIQQFVQERYAEHGLSLEAAADYVGFSTGYIGKLFKNMTGTTFNDYVTHIRLEQAKVLLATTSDTIAGVGEAVGVYNVSYFTTLFKKKYGITPSVYKEQASNVGA</sequence>
<name>A0A328UBH3_9BACL</name>
<keyword evidence="4" id="KW-1133">Transmembrane helix</keyword>
<dbReference type="InterPro" id="IPR018062">
    <property type="entry name" value="HTH_AraC-typ_CS"/>
</dbReference>
<evidence type="ECO:0000259" key="5">
    <source>
        <dbReference type="PROSITE" id="PS01124"/>
    </source>
</evidence>
<dbReference type="Gene3D" id="1.10.10.60">
    <property type="entry name" value="Homeodomain-like"/>
    <property type="match status" value="2"/>
</dbReference>
<evidence type="ECO:0000313" key="6">
    <source>
        <dbReference type="EMBL" id="RAP77664.1"/>
    </source>
</evidence>
<dbReference type="InterPro" id="IPR018060">
    <property type="entry name" value="HTH_AraC"/>
</dbReference>
<comment type="caution">
    <text evidence="6">The sequence shown here is derived from an EMBL/GenBank/DDBJ whole genome shotgun (WGS) entry which is preliminary data.</text>
</comment>
<dbReference type="Pfam" id="PF17853">
    <property type="entry name" value="GGDEF_2"/>
    <property type="match status" value="1"/>
</dbReference>
<keyword evidence="4" id="KW-0472">Membrane</keyword>
<evidence type="ECO:0000256" key="2">
    <source>
        <dbReference type="ARBA" id="ARBA00023125"/>
    </source>
</evidence>
<evidence type="ECO:0000256" key="3">
    <source>
        <dbReference type="ARBA" id="ARBA00023163"/>
    </source>
</evidence>
<dbReference type="EMBL" id="QLUW01000001">
    <property type="protein sequence ID" value="RAP77664.1"/>
    <property type="molecule type" value="Genomic_DNA"/>
</dbReference>
<dbReference type="SUPFAM" id="SSF46689">
    <property type="entry name" value="Homeodomain-like"/>
    <property type="match status" value="1"/>
</dbReference>
<dbReference type="Pfam" id="PF12833">
    <property type="entry name" value="HTH_18"/>
    <property type="match status" value="1"/>
</dbReference>
<dbReference type="AlphaFoldDB" id="A0A328UBH3"/>
<dbReference type="GO" id="GO:0003700">
    <property type="term" value="F:DNA-binding transcription factor activity"/>
    <property type="evidence" value="ECO:0007669"/>
    <property type="project" value="InterPro"/>
</dbReference>
<dbReference type="GO" id="GO:0043565">
    <property type="term" value="F:sequence-specific DNA binding"/>
    <property type="evidence" value="ECO:0007669"/>
    <property type="project" value="InterPro"/>
</dbReference>
<proteinExistence type="predicted"/>
<organism evidence="6 7">
    <name type="scientific">Paenibacillus montanisoli</name>
    <dbReference type="NCBI Taxonomy" id="2081970"/>
    <lineage>
        <taxon>Bacteria</taxon>
        <taxon>Bacillati</taxon>
        <taxon>Bacillota</taxon>
        <taxon>Bacilli</taxon>
        <taxon>Bacillales</taxon>
        <taxon>Paenibacillaceae</taxon>
        <taxon>Paenibacillus</taxon>
    </lineage>
</organism>
<keyword evidence="2" id="KW-0238">DNA-binding</keyword>
<dbReference type="Gene3D" id="3.30.450.20">
    <property type="entry name" value="PAS domain"/>
    <property type="match status" value="1"/>
</dbReference>
<evidence type="ECO:0000256" key="4">
    <source>
        <dbReference type="SAM" id="Phobius"/>
    </source>
</evidence>
<evidence type="ECO:0000313" key="7">
    <source>
        <dbReference type="Proteomes" id="UP000249260"/>
    </source>
</evidence>
<keyword evidence="7" id="KW-1185">Reference proteome</keyword>
<gene>
    <name evidence="6" type="ORF">DL346_04115</name>
</gene>
<dbReference type="PROSITE" id="PS00041">
    <property type="entry name" value="HTH_ARAC_FAMILY_1"/>
    <property type="match status" value="1"/>
</dbReference>
<dbReference type="PANTHER" id="PTHR43280:SF10">
    <property type="entry name" value="REGULATORY PROTEIN POCR"/>
    <property type="match status" value="1"/>
</dbReference>
<feature type="domain" description="HTH araC/xylS-type" evidence="5">
    <location>
        <begin position="695"/>
        <end position="794"/>
    </location>
</feature>
<feature type="transmembrane region" description="Helical" evidence="4">
    <location>
        <begin position="51"/>
        <end position="74"/>
    </location>
</feature>
<evidence type="ECO:0000256" key="1">
    <source>
        <dbReference type="ARBA" id="ARBA00023015"/>
    </source>
</evidence>
<dbReference type="Proteomes" id="UP000249260">
    <property type="component" value="Unassembled WGS sequence"/>
</dbReference>
<keyword evidence="1" id="KW-0805">Transcription regulation</keyword>
<dbReference type="InterPro" id="IPR009057">
    <property type="entry name" value="Homeodomain-like_sf"/>
</dbReference>
<keyword evidence="3" id="KW-0804">Transcription</keyword>
<dbReference type="OrthoDB" id="2650757at2"/>
<dbReference type="SMART" id="SM00342">
    <property type="entry name" value="HTH_ARAC"/>
    <property type="match status" value="1"/>
</dbReference>